<dbReference type="Pfam" id="PF14430">
    <property type="entry name" value="Imm1"/>
    <property type="match status" value="1"/>
</dbReference>
<accession>A0ABN1WK51</accession>
<evidence type="ECO:0000313" key="2">
    <source>
        <dbReference type="Proteomes" id="UP001500653"/>
    </source>
</evidence>
<evidence type="ECO:0000313" key="1">
    <source>
        <dbReference type="EMBL" id="GAA1252949.1"/>
    </source>
</evidence>
<sequence>MVALDAWYDHDGPTRVTTAAELDAVLDTVAAMSGPTLVAFNAADDPASAGLLNVGLDAERGVGVVHHAGRGRGYFSLGEASNVDTMLYYYMGSDTEFPPQSEIPVADVRRAAHEYFVNGALPASVIRWQRDERSTV</sequence>
<proteinExistence type="predicted"/>
<dbReference type="RefSeq" id="WP_253865154.1">
    <property type="nucleotide sequence ID" value="NZ_BAAALN010000019.1"/>
</dbReference>
<dbReference type="InterPro" id="IPR025680">
    <property type="entry name" value="DddI"/>
</dbReference>
<name>A0ABN1WK51_9PSEU</name>
<comment type="caution">
    <text evidence="1">The sequence shown here is derived from an EMBL/GenBank/DDBJ whole genome shotgun (WGS) entry which is preliminary data.</text>
</comment>
<reference evidence="1 2" key="1">
    <citation type="journal article" date="2019" name="Int. J. Syst. Evol. Microbiol.">
        <title>The Global Catalogue of Microorganisms (GCM) 10K type strain sequencing project: providing services to taxonomists for standard genome sequencing and annotation.</title>
        <authorList>
            <consortium name="The Broad Institute Genomics Platform"/>
            <consortium name="The Broad Institute Genome Sequencing Center for Infectious Disease"/>
            <person name="Wu L."/>
            <person name="Ma J."/>
        </authorList>
    </citation>
    <scope>NUCLEOTIDE SEQUENCE [LARGE SCALE GENOMIC DNA]</scope>
    <source>
        <strain evidence="1 2">JCM 13023</strain>
    </source>
</reference>
<keyword evidence="2" id="KW-1185">Reference proteome</keyword>
<evidence type="ECO:0008006" key="3">
    <source>
        <dbReference type="Google" id="ProtNLM"/>
    </source>
</evidence>
<gene>
    <name evidence="1" type="ORF">GCM10009676_44940</name>
</gene>
<dbReference type="Proteomes" id="UP001500653">
    <property type="component" value="Unassembled WGS sequence"/>
</dbReference>
<dbReference type="EMBL" id="BAAALN010000019">
    <property type="protein sequence ID" value="GAA1252949.1"/>
    <property type="molecule type" value="Genomic_DNA"/>
</dbReference>
<organism evidence="1 2">
    <name type="scientific">Prauserella halophila</name>
    <dbReference type="NCBI Taxonomy" id="185641"/>
    <lineage>
        <taxon>Bacteria</taxon>
        <taxon>Bacillati</taxon>
        <taxon>Actinomycetota</taxon>
        <taxon>Actinomycetes</taxon>
        <taxon>Pseudonocardiales</taxon>
        <taxon>Pseudonocardiaceae</taxon>
        <taxon>Prauserella</taxon>
    </lineage>
</organism>
<protein>
    <recommendedName>
        <fullName evidence="3">Immunity protein Imm1</fullName>
    </recommendedName>
</protein>